<protein>
    <submittedName>
        <fullName evidence="1">Uncharacterized protein</fullName>
    </submittedName>
</protein>
<dbReference type="InterPro" id="IPR022251">
    <property type="entry name" value="DUF3774_wound-induced"/>
</dbReference>
<reference evidence="2" key="1">
    <citation type="journal article" date="2016" name="Nat. Biotechnol.">
        <title>Sequencing wild and cultivated cassava and related species reveals extensive interspecific hybridization and genetic diversity.</title>
        <authorList>
            <person name="Bredeson J.V."/>
            <person name="Lyons J.B."/>
            <person name="Prochnik S.E."/>
            <person name="Wu G.A."/>
            <person name="Ha C.M."/>
            <person name="Edsinger-Gonzales E."/>
            <person name="Grimwood J."/>
            <person name="Schmutz J."/>
            <person name="Rabbi I.Y."/>
            <person name="Egesi C."/>
            <person name="Nauluvula P."/>
            <person name="Lebot V."/>
            <person name="Ndunguru J."/>
            <person name="Mkamilo G."/>
            <person name="Bart R.S."/>
            <person name="Setter T.L."/>
            <person name="Gleadow R.M."/>
            <person name="Kulakow P."/>
            <person name="Ferguson M.E."/>
            <person name="Rounsley S."/>
            <person name="Rokhsar D.S."/>
        </authorList>
    </citation>
    <scope>NUCLEOTIDE SEQUENCE [LARGE SCALE GENOMIC DNA]</scope>
    <source>
        <strain evidence="2">cv. AM560-2</strain>
    </source>
</reference>
<sequence length="86" mass="9623">MGVRSGAWIVAASIGMKNHGICTWNYVITSLHNNITSLLPPPPIFSSFSYLPSITHEMGDVQIKKLEDSFEKIMRLGCWGPNTIRF</sequence>
<accession>A0A2C9UE96</accession>
<gene>
    <name evidence="1" type="ORF">MANES_15G082101v8</name>
</gene>
<keyword evidence="2" id="KW-1185">Reference proteome</keyword>
<organism evidence="1 2">
    <name type="scientific">Manihot esculenta</name>
    <name type="common">Cassava</name>
    <name type="synonym">Jatropha manihot</name>
    <dbReference type="NCBI Taxonomy" id="3983"/>
    <lineage>
        <taxon>Eukaryota</taxon>
        <taxon>Viridiplantae</taxon>
        <taxon>Streptophyta</taxon>
        <taxon>Embryophyta</taxon>
        <taxon>Tracheophyta</taxon>
        <taxon>Spermatophyta</taxon>
        <taxon>Magnoliopsida</taxon>
        <taxon>eudicotyledons</taxon>
        <taxon>Gunneridae</taxon>
        <taxon>Pentapetalae</taxon>
        <taxon>rosids</taxon>
        <taxon>fabids</taxon>
        <taxon>Malpighiales</taxon>
        <taxon>Euphorbiaceae</taxon>
        <taxon>Crotonoideae</taxon>
        <taxon>Manihoteae</taxon>
        <taxon>Manihot</taxon>
    </lineage>
</organism>
<dbReference type="Gramene" id="Manes.15G082101.1.v8.1">
    <property type="protein sequence ID" value="Manes.15G082101.1.v8.1.CDS.1"/>
    <property type="gene ID" value="Manes.15G082101.v8.1"/>
</dbReference>
<dbReference type="EMBL" id="CM004401">
    <property type="protein sequence ID" value="OAY28623.1"/>
    <property type="molecule type" value="Genomic_DNA"/>
</dbReference>
<name>A0A2C9UE96_MANES</name>
<dbReference type="Pfam" id="PF12609">
    <property type="entry name" value="DUF3774"/>
    <property type="match status" value="1"/>
</dbReference>
<dbReference type="Proteomes" id="UP000091857">
    <property type="component" value="Chromosome 15"/>
</dbReference>
<proteinExistence type="predicted"/>
<comment type="caution">
    <text evidence="1">The sequence shown here is derived from an EMBL/GenBank/DDBJ whole genome shotgun (WGS) entry which is preliminary data.</text>
</comment>
<dbReference type="PANTHER" id="PTHR33090">
    <property type="entry name" value="DUF3774 DOMAIN PROTEIN-RELATED"/>
    <property type="match status" value="1"/>
</dbReference>
<dbReference type="AlphaFoldDB" id="A0A2C9UE96"/>
<evidence type="ECO:0000313" key="1">
    <source>
        <dbReference type="EMBL" id="OAY28623.1"/>
    </source>
</evidence>
<evidence type="ECO:0000313" key="2">
    <source>
        <dbReference type="Proteomes" id="UP000091857"/>
    </source>
</evidence>